<organism evidence="2 3">
    <name type="scientific">Candidatus Chisholmbacteria bacterium RIFCSPHIGHO2_01_FULL_48_12</name>
    <dbReference type="NCBI Taxonomy" id="1797589"/>
    <lineage>
        <taxon>Bacteria</taxon>
        <taxon>Candidatus Chisholmiibacteriota</taxon>
    </lineage>
</organism>
<gene>
    <name evidence="2" type="ORF">A2784_04045</name>
</gene>
<proteinExistence type="predicted"/>
<evidence type="ECO:0000313" key="2">
    <source>
        <dbReference type="EMBL" id="OGY18077.1"/>
    </source>
</evidence>
<dbReference type="Proteomes" id="UP000177324">
    <property type="component" value="Unassembled WGS sequence"/>
</dbReference>
<dbReference type="EMBL" id="MHCH01000009">
    <property type="protein sequence ID" value="OGY18077.1"/>
    <property type="molecule type" value="Genomic_DNA"/>
</dbReference>
<dbReference type="SUPFAM" id="SSF53067">
    <property type="entry name" value="Actin-like ATPase domain"/>
    <property type="match status" value="1"/>
</dbReference>
<reference evidence="2 3" key="1">
    <citation type="journal article" date="2016" name="Nat. Commun.">
        <title>Thousands of microbial genomes shed light on interconnected biogeochemical processes in an aquifer system.</title>
        <authorList>
            <person name="Anantharaman K."/>
            <person name="Brown C.T."/>
            <person name="Hug L.A."/>
            <person name="Sharon I."/>
            <person name="Castelle C.J."/>
            <person name="Probst A.J."/>
            <person name="Thomas B.C."/>
            <person name="Singh A."/>
            <person name="Wilkins M.J."/>
            <person name="Karaoz U."/>
            <person name="Brodie E.L."/>
            <person name="Williams K.H."/>
            <person name="Hubbard S.S."/>
            <person name="Banfield J.F."/>
        </authorList>
    </citation>
    <scope>NUCLEOTIDE SEQUENCE [LARGE SCALE GENOMIC DNA]</scope>
</reference>
<evidence type="ECO:0000313" key="3">
    <source>
        <dbReference type="Proteomes" id="UP000177324"/>
    </source>
</evidence>
<dbReference type="InterPro" id="IPR000905">
    <property type="entry name" value="Gcp-like_dom"/>
</dbReference>
<dbReference type="Gene3D" id="3.30.420.40">
    <property type="match status" value="1"/>
</dbReference>
<dbReference type="InterPro" id="IPR043129">
    <property type="entry name" value="ATPase_NBD"/>
</dbReference>
<dbReference type="Pfam" id="PF00814">
    <property type="entry name" value="TsaD"/>
    <property type="match status" value="1"/>
</dbReference>
<accession>A0A1G1VS97</accession>
<name>A0A1G1VS97_9BACT</name>
<protein>
    <recommendedName>
        <fullName evidence="1">Gcp-like domain-containing protein</fullName>
    </recommendedName>
</protein>
<sequence length="103" mass="11375">MRLKIDSTDNRKTVISLGGEILVKKYASPREQDVLLVIDELLRQEGKRLQEITAIEVNWGPGAFTSLRVGVSIANALRYALKLGGPVEPRYGQSPKITVQGSR</sequence>
<dbReference type="AlphaFoldDB" id="A0A1G1VS97"/>
<feature type="domain" description="Gcp-like" evidence="1">
    <location>
        <begin position="32"/>
        <end position="82"/>
    </location>
</feature>
<dbReference type="STRING" id="1797589.A2784_04045"/>
<evidence type="ECO:0000259" key="1">
    <source>
        <dbReference type="Pfam" id="PF00814"/>
    </source>
</evidence>
<comment type="caution">
    <text evidence="2">The sequence shown here is derived from an EMBL/GenBank/DDBJ whole genome shotgun (WGS) entry which is preliminary data.</text>
</comment>